<protein>
    <submittedName>
        <fullName evidence="1">Uncharacterized protein</fullName>
    </submittedName>
</protein>
<gene>
    <name evidence="1" type="ORF">LCGC14_0552010</name>
</gene>
<name>A0A0F9RUP1_9ZZZZ</name>
<comment type="caution">
    <text evidence="1">The sequence shown here is derived from an EMBL/GenBank/DDBJ whole genome shotgun (WGS) entry which is preliminary data.</text>
</comment>
<dbReference type="AlphaFoldDB" id="A0A0F9RUP1"/>
<organism evidence="1">
    <name type="scientific">marine sediment metagenome</name>
    <dbReference type="NCBI Taxonomy" id="412755"/>
    <lineage>
        <taxon>unclassified sequences</taxon>
        <taxon>metagenomes</taxon>
        <taxon>ecological metagenomes</taxon>
    </lineage>
</organism>
<dbReference type="EMBL" id="LAZR01000762">
    <property type="protein sequence ID" value="KKN58469.1"/>
    <property type="molecule type" value="Genomic_DNA"/>
</dbReference>
<evidence type="ECO:0000313" key="1">
    <source>
        <dbReference type="EMBL" id="KKN58469.1"/>
    </source>
</evidence>
<sequence>MCDLATAITVIGGIVSIAGQISEGKARDREAAFNAQVARNNQIIADRAAVDARLRGEAAAARQGEKTRQFKARQRTALAAGGVVVDEFSALDLITDTSAIGREEESIIRRNAEREALGFTTRGLNFASSTELADLRGQAARREAGFGAFGTLLTTAGTVSRRFRV</sequence>
<reference evidence="1" key="1">
    <citation type="journal article" date="2015" name="Nature">
        <title>Complex archaea that bridge the gap between prokaryotes and eukaryotes.</title>
        <authorList>
            <person name="Spang A."/>
            <person name="Saw J.H."/>
            <person name="Jorgensen S.L."/>
            <person name="Zaremba-Niedzwiedzka K."/>
            <person name="Martijn J."/>
            <person name="Lind A.E."/>
            <person name="van Eijk R."/>
            <person name="Schleper C."/>
            <person name="Guy L."/>
            <person name="Ettema T.J."/>
        </authorList>
    </citation>
    <scope>NUCLEOTIDE SEQUENCE</scope>
</reference>
<proteinExistence type="predicted"/>
<accession>A0A0F9RUP1</accession>